<name>A0A1G6X752_9GAMM</name>
<reference evidence="2" key="1">
    <citation type="submission" date="2016-10" db="EMBL/GenBank/DDBJ databases">
        <authorList>
            <person name="Varghese N."/>
            <person name="Submissions S."/>
        </authorList>
    </citation>
    <scope>NUCLEOTIDE SEQUENCE [LARGE SCALE GENOMIC DNA]</scope>
    <source>
        <strain evidence="2">DSM 26382</strain>
    </source>
</reference>
<proteinExistence type="predicted"/>
<accession>A0A1G6X752</accession>
<dbReference type="EMBL" id="FMZQ01000037">
    <property type="protein sequence ID" value="SDD73949.1"/>
    <property type="molecule type" value="Genomic_DNA"/>
</dbReference>
<gene>
    <name evidence="1" type="ORF">SAMN05216576_1372</name>
</gene>
<dbReference type="Proteomes" id="UP000199467">
    <property type="component" value="Unassembled WGS sequence"/>
</dbReference>
<dbReference type="AlphaFoldDB" id="A0A1G6X752"/>
<dbReference type="RefSeq" id="WP_139204321.1">
    <property type="nucleotide sequence ID" value="NZ_FMZQ01000037.1"/>
</dbReference>
<evidence type="ECO:0000313" key="1">
    <source>
        <dbReference type="EMBL" id="SDD73949.1"/>
    </source>
</evidence>
<sequence length="214" mass="23398">MDSQRSIHALVDTLAATLEKVPEVAGGSVRVLKLLTNVFQQWSEEKTKENLGSLTDAELLQKLAASGSVAGALSTRETRKQARRVAAKIEFFERLKDFGGVLKSQAIASALGTTRQTINNHVKKGTLIAIQEGNDYLYPAFQLVGDEKLPYLEEILGLMKNVSAEAQCTFFLNPIAFSNGQVELPYVVLKDGVNEEQLNVIKREAALFMSSTPA</sequence>
<evidence type="ECO:0000313" key="2">
    <source>
        <dbReference type="Proteomes" id="UP000199467"/>
    </source>
</evidence>
<keyword evidence="2" id="KW-1185">Reference proteome</keyword>
<protein>
    <submittedName>
        <fullName evidence="1">Uncharacterized protein</fullName>
    </submittedName>
</protein>
<organism evidence="1 2">
    <name type="scientific">Ectopseudomonas chengduensis</name>
    <dbReference type="NCBI Taxonomy" id="489632"/>
    <lineage>
        <taxon>Bacteria</taxon>
        <taxon>Pseudomonadati</taxon>
        <taxon>Pseudomonadota</taxon>
        <taxon>Gammaproteobacteria</taxon>
        <taxon>Pseudomonadales</taxon>
        <taxon>Pseudomonadaceae</taxon>
        <taxon>Ectopseudomonas</taxon>
    </lineage>
</organism>